<proteinExistence type="predicted"/>
<dbReference type="InterPro" id="IPR019533">
    <property type="entry name" value="Peptidase_S26"/>
</dbReference>
<keyword evidence="2" id="KW-0472">Membrane</keyword>
<reference evidence="3 4" key="1">
    <citation type="submission" date="2023-08" db="EMBL/GenBank/DDBJ databases">
        <title>Arthrobacter horti sp. nov., isolated from forest soil.</title>
        <authorList>
            <person name="Park M."/>
        </authorList>
    </citation>
    <scope>NUCLEOTIDE SEQUENCE [LARGE SCALE GENOMIC DNA]</scope>
    <source>
        <strain evidence="3 4">YJM1</strain>
    </source>
</reference>
<evidence type="ECO:0000313" key="4">
    <source>
        <dbReference type="Proteomes" id="UP001232725"/>
    </source>
</evidence>
<feature type="transmembrane region" description="Helical" evidence="2">
    <location>
        <begin position="144"/>
        <end position="162"/>
    </location>
</feature>
<comment type="caution">
    <text evidence="3">The sequence shown here is derived from an EMBL/GenBank/DDBJ whole genome shotgun (WGS) entry which is preliminary data.</text>
</comment>
<name>A0ABT9ILN7_9MICC</name>
<keyword evidence="2" id="KW-1133">Transmembrane helix</keyword>
<gene>
    <name evidence="3" type="ORF">Q9R02_04850</name>
</gene>
<evidence type="ECO:0000256" key="2">
    <source>
        <dbReference type="SAM" id="Phobius"/>
    </source>
</evidence>
<sequence length="175" mass="18300">MVRRGARLVREALLSLAALLGLLCLVGVVASVLFGVGFVVFRTGSMEPGYPVGALSVTVRVPADQVKPGDVVSVKRPGSGTLVTHRAVSVRPEAGGPAGAAALILKGDANTTEDPLPYQVDTVQRVVFTVPAVGTWVMNSRGPWFLGAATLVIAAVVTWAFWPHRTPRHAAGREA</sequence>
<dbReference type="Proteomes" id="UP001232725">
    <property type="component" value="Unassembled WGS sequence"/>
</dbReference>
<keyword evidence="3" id="KW-0378">Hydrolase</keyword>
<dbReference type="CDD" id="cd06530">
    <property type="entry name" value="S26_SPase_I"/>
    <property type="match status" value="1"/>
</dbReference>
<dbReference type="NCBIfam" id="TIGR02228">
    <property type="entry name" value="sigpep_I_arch"/>
    <property type="match status" value="1"/>
</dbReference>
<accession>A0ABT9ILN7</accession>
<keyword evidence="4" id="KW-1185">Reference proteome</keyword>
<keyword evidence="2" id="KW-0812">Transmembrane</keyword>
<protein>
    <recommendedName>
        <fullName evidence="1">Signal peptidase I</fullName>
        <ecNumber evidence="1">3.4.21.89</ecNumber>
    </recommendedName>
</protein>
<dbReference type="InterPro" id="IPR001733">
    <property type="entry name" value="Peptidase_S26B"/>
</dbReference>
<evidence type="ECO:0000313" key="3">
    <source>
        <dbReference type="EMBL" id="MDP5226480.1"/>
    </source>
</evidence>
<dbReference type="GO" id="GO:0009003">
    <property type="term" value="F:signal peptidase activity"/>
    <property type="evidence" value="ECO:0007669"/>
    <property type="project" value="UniProtKB-EC"/>
</dbReference>
<feature type="transmembrane region" description="Helical" evidence="2">
    <location>
        <begin position="12"/>
        <end position="41"/>
    </location>
</feature>
<dbReference type="EC" id="3.4.21.89" evidence="1"/>
<evidence type="ECO:0000256" key="1">
    <source>
        <dbReference type="NCBIfam" id="TIGR02228"/>
    </source>
</evidence>
<dbReference type="EMBL" id="JAVALS010000002">
    <property type="protein sequence ID" value="MDP5226480.1"/>
    <property type="molecule type" value="Genomic_DNA"/>
</dbReference>
<organism evidence="3 4">
    <name type="scientific">Arthrobacter horti</name>
    <dbReference type="NCBI Taxonomy" id="3068273"/>
    <lineage>
        <taxon>Bacteria</taxon>
        <taxon>Bacillati</taxon>
        <taxon>Actinomycetota</taxon>
        <taxon>Actinomycetes</taxon>
        <taxon>Micrococcales</taxon>
        <taxon>Micrococcaceae</taxon>
        <taxon>Arthrobacter</taxon>
    </lineage>
</organism>